<accession>A0A563EF85</accession>
<dbReference type="OrthoDB" id="3699740at2"/>
<dbReference type="InterPro" id="IPR009057">
    <property type="entry name" value="Homeodomain-like_sf"/>
</dbReference>
<keyword evidence="3" id="KW-1185">Reference proteome</keyword>
<dbReference type="EMBL" id="VOBR01000054">
    <property type="protein sequence ID" value="TWP44186.1"/>
    <property type="molecule type" value="Genomic_DNA"/>
</dbReference>
<dbReference type="InterPro" id="IPR002514">
    <property type="entry name" value="Transposase_8"/>
</dbReference>
<evidence type="ECO:0000313" key="3">
    <source>
        <dbReference type="Proteomes" id="UP000316639"/>
    </source>
</evidence>
<organism evidence="2 3">
    <name type="scientific">Lentzea tibetensis</name>
    <dbReference type="NCBI Taxonomy" id="2591470"/>
    <lineage>
        <taxon>Bacteria</taxon>
        <taxon>Bacillati</taxon>
        <taxon>Actinomycetota</taxon>
        <taxon>Actinomycetes</taxon>
        <taxon>Pseudonocardiales</taxon>
        <taxon>Pseudonocardiaceae</taxon>
        <taxon>Lentzea</taxon>
    </lineage>
</organism>
<dbReference type="AlphaFoldDB" id="A0A563EF85"/>
<feature type="region of interest" description="Disordered" evidence="1">
    <location>
        <begin position="73"/>
        <end position="125"/>
    </location>
</feature>
<reference evidence="2 3" key="1">
    <citation type="submission" date="2019-07" db="EMBL/GenBank/DDBJ databases">
        <title>Lentzea xizangensis sp. nov., isolated from Qinghai-Tibetan Plateau Soils.</title>
        <authorList>
            <person name="Huang J."/>
        </authorList>
    </citation>
    <scope>NUCLEOTIDE SEQUENCE [LARGE SCALE GENOMIC DNA]</scope>
    <source>
        <strain evidence="2 3">FXJ1.1311</strain>
    </source>
</reference>
<evidence type="ECO:0000313" key="2">
    <source>
        <dbReference type="EMBL" id="TWP44186.1"/>
    </source>
</evidence>
<protein>
    <submittedName>
        <fullName evidence="2">Transposase</fullName>
    </submittedName>
</protein>
<dbReference type="Pfam" id="PF01527">
    <property type="entry name" value="HTH_Tnp_1"/>
    <property type="match status" value="1"/>
</dbReference>
<dbReference type="GO" id="GO:0004803">
    <property type="term" value="F:transposase activity"/>
    <property type="evidence" value="ECO:0007669"/>
    <property type="project" value="InterPro"/>
</dbReference>
<comment type="caution">
    <text evidence="2">The sequence shown here is derived from an EMBL/GenBank/DDBJ whole genome shotgun (WGS) entry which is preliminary data.</text>
</comment>
<dbReference type="GO" id="GO:0003677">
    <property type="term" value="F:DNA binding"/>
    <property type="evidence" value="ECO:0007669"/>
    <property type="project" value="InterPro"/>
</dbReference>
<name>A0A563EF85_9PSEU</name>
<dbReference type="Proteomes" id="UP000316639">
    <property type="component" value="Unassembled WGS sequence"/>
</dbReference>
<proteinExistence type="predicted"/>
<sequence length="125" mass="13938">MLKAGRTVAQVAHDLQISDQTIYTWRRQSLVDAGQEPGLTSVEKAELASARRRIAELETELAIHRRATELLEEAVPQKPGSSRSRRWSRRDCRSRQRAGSWRCLGRGSTPGEAGHHRPARCGTPG</sequence>
<dbReference type="Gene3D" id="1.10.10.60">
    <property type="entry name" value="Homeodomain-like"/>
    <property type="match status" value="1"/>
</dbReference>
<dbReference type="GO" id="GO:0006313">
    <property type="term" value="P:DNA transposition"/>
    <property type="evidence" value="ECO:0007669"/>
    <property type="project" value="InterPro"/>
</dbReference>
<evidence type="ECO:0000256" key="1">
    <source>
        <dbReference type="SAM" id="MobiDB-lite"/>
    </source>
</evidence>
<gene>
    <name evidence="2" type="ORF">FKR81_41530</name>
</gene>
<dbReference type="SUPFAM" id="SSF46689">
    <property type="entry name" value="Homeodomain-like"/>
    <property type="match status" value="1"/>
</dbReference>